<reference evidence="1 2" key="1">
    <citation type="journal article" date="2016" name="Nat. Commun.">
        <title>Thousands of microbial genomes shed light on interconnected biogeochemical processes in an aquifer system.</title>
        <authorList>
            <person name="Anantharaman K."/>
            <person name="Brown C.T."/>
            <person name="Hug L.A."/>
            <person name="Sharon I."/>
            <person name="Castelle C.J."/>
            <person name="Probst A.J."/>
            <person name="Thomas B.C."/>
            <person name="Singh A."/>
            <person name="Wilkins M.J."/>
            <person name="Karaoz U."/>
            <person name="Brodie E.L."/>
            <person name="Williams K.H."/>
            <person name="Hubbard S.S."/>
            <person name="Banfield J.F."/>
        </authorList>
    </citation>
    <scope>NUCLEOTIDE SEQUENCE [LARGE SCALE GENOMIC DNA]</scope>
</reference>
<evidence type="ECO:0000313" key="1">
    <source>
        <dbReference type="EMBL" id="OGI95089.1"/>
    </source>
</evidence>
<protein>
    <submittedName>
        <fullName evidence="1">Uncharacterized protein</fullName>
    </submittedName>
</protein>
<dbReference type="EMBL" id="MFUX01000002">
    <property type="protein sequence ID" value="OGI95089.1"/>
    <property type="molecule type" value="Genomic_DNA"/>
</dbReference>
<comment type="caution">
    <text evidence="1">The sequence shown here is derived from an EMBL/GenBank/DDBJ whole genome shotgun (WGS) entry which is preliminary data.</text>
</comment>
<accession>A0A1F6XLP4</accession>
<dbReference type="STRING" id="1801773.A3A03_04040"/>
<dbReference type="Proteomes" id="UP000176629">
    <property type="component" value="Unassembled WGS sequence"/>
</dbReference>
<name>A0A1F6XLP4_9BACT</name>
<proteinExistence type="predicted"/>
<sequence>MESPQPKPVLEGREQEMFNDPEYKRLLQERSLTYLTKKDPKWFYSLYSGKVSEQGYLLDKNGKETNVLPSQSITEGLKEVTEAAKRSWEFKKSHGVSPK</sequence>
<organism evidence="1 2">
    <name type="scientific">Candidatus Nomurabacteria bacterium RIFCSPLOWO2_01_FULL_40_18</name>
    <dbReference type="NCBI Taxonomy" id="1801773"/>
    <lineage>
        <taxon>Bacteria</taxon>
        <taxon>Candidatus Nomuraibacteriota</taxon>
    </lineage>
</organism>
<dbReference type="AlphaFoldDB" id="A0A1F6XLP4"/>
<gene>
    <name evidence="1" type="ORF">A3A03_04040</name>
</gene>
<evidence type="ECO:0000313" key="2">
    <source>
        <dbReference type="Proteomes" id="UP000176629"/>
    </source>
</evidence>